<dbReference type="PRINTS" id="PR00452">
    <property type="entry name" value="SH3DOMAIN"/>
</dbReference>
<dbReference type="PANTHER" id="PTHR15735:SF21">
    <property type="entry name" value="PROTEIN NERVOUS WRECK"/>
    <property type="match status" value="1"/>
</dbReference>
<dbReference type="InterPro" id="IPR001452">
    <property type="entry name" value="SH3_domain"/>
</dbReference>
<evidence type="ECO:0000256" key="1">
    <source>
        <dbReference type="ARBA" id="ARBA00022443"/>
    </source>
</evidence>
<evidence type="ECO:0000256" key="6">
    <source>
        <dbReference type="SAM" id="MobiDB-lite"/>
    </source>
</evidence>
<keyword evidence="7" id="KW-0812">Transmembrane</keyword>
<dbReference type="InterPro" id="IPR031160">
    <property type="entry name" value="F_BAR_dom"/>
</dbReference>
<dbReference type="InterPro" id="IPR036028">
    <property type="entry name" value="SH3-like_dom_sf"/>
</dbReference>
<sequence length="863" mass="94259">MSSSPTSSASSMASTRILFRVSDGRTTMGEFPQTTTLAEIRQHAHKHLDLDPATTEVSKRMPACVLTSDIDESTLEDLGLVPTGTLLLCSREQRQKELEESEERRRREMEEKGLFLEDRWDLISPKTLAYVYAAMLAALVSALVLFFGFAAERSPNEFGAINGHVEKQLEVYGSLSKLLAEKAAAEKEYGRKVLELARGFQAQLAGIFEAKEGAGLSSLALTEAEASSTAPLDLLPAAHEWAVNLEEEGRLHVQLASKVSGDIADELRQAFESLGETRKHNLEFYQRLLAERDRVFGEKDRARASYETKAKALAQSQQKQERATTEKDQDKHRQKAERDMSARNQAKNEYILQVAVANSVKNEINQMFTPRIMDSMQTVDEQRVMATRRLLLQLLAMQETAGAQMVSGLQRTMHIVGRIAPEVDSAQFVRRRLESGASSWDEPPDFRVVVDLASGDNENMMMDGESQVILRNMCIQAQKSTAKAQADAREKTLAAEQSRQRAQTSTKGSERELENAATAEREATLAELDAVQYQALCEAIEQRLGRVDLGTPHEFKAFTVAISKTCDYCGESIGGLNRKAGKCAQCEYSCHAKCQIKVEPNCPGRDPEAKGGFLSLFGRRGTKKGKGERQRSQSTASAGSGASGDIAAAATATPPQQPPQSLNQSASAASYSASQTSLSARGSLSFNAAATMPRTSASPMTEPNALAIALRTSTMGRVPPMTPLVSSDGAQVPVLYDFEGDGSTTLTVRAGDLVRVIEADEDGSGWTEVSVGSGQQGLVPTSYVDMSEYRKRVVPENRALMPPVVAEEYVVALYDFDGRDADELTVREGDRIRVVSRDIGEGWIQGAVGGREGRIPVSYIRDE</sequence>
<dbReference type="Pfam" id="PF14604">
    <property type="entry name" value="SH3_9"/>
    <property type="match status" value="2"/>
</dbReference>
<accession>A0A9W7XMN8</accession>
<feature type="domain" description="UBX" evidence="9">
    <location>
        <begin position="10"/>
        <end position="88"/>
    </location>
</feature>
<keyword evidence="7" id="KW-1133">Transmembrane helix</keyword>
<dbReference type="PROSITE" id="PS50033">
    <property type="entry name" value="UBX"/>
    <property type="match status" value="1"/>
</dbReference>
<dbReference type="PROSITE" id="PS50081">
    <property type="entry name" value="ZF_DAG_PE_2"/>
    <property type="match status" value="1"/>
</dbReference>
<keyword evidence="3" id="KW-0862">Zinc</keyword>
<reference evidence="12" key="1">
    <citation type="submission" date="2022-07" db="EMBL/GenBank/DDBJ databases">
        <title>Phylogenomic reconstructions and comparative analyses of Kickxellomycotina fungi.</title>
        <authorList>
            <person name="Reynolds N.K."/>
            <person name="Stajich J.E."/>
            <person name="Barry K."/>
            <person name="Grigoriev I.V."/>
            <person name="Crous P."/>
            <person name="Smith M.E."/>
        </authorList>
    </citation>
    <scope>NUCLEOTIDE SEQUENCE</scope>
    <source>
        <strain evidence="12">NBRC 105413</strain>
    </source>
</reference>
<dbReference type="GO" id="GO:0030833">
    <property type="term" value="P:regulation of actin filament polymerization"/>
    <property type="evidence" value="ECO:0007669"/>
    <property type="project" value="TreeGrafter"/>
</dbReference>
<dbReference type="SUPFAM" id="SSF103657">
    <property type="entry name" value="BAR/IMD domain-like"/>
    <property type="match status" value="1"/>
</dbReference>
<dbReference type="AlphaFoldDB" id="A0A9W7XMN8"/>
<dbReference type="SMART" id="SM00166">
    <property type="entry name" value="UBX"/>
    <property type="match status" value="1"/>
</dbReference>
<dbReference type="GO" id="GO:0046872">
    <property type="term" value="F:metal ion binding"/>
    <property type="evidence" value="ECO:0007669"/>
    <property type="project" value="UniProtKB-KW"/>
</dbReference>
<feature type="domain" description="Phorbol-ester/DAG-type" evidence="10">
    <location>
        <begin position="552"/>
        <end position="602"/>
    </location>
</feature>
<keyword evidence="13" id="KW-1185">Reference proteome</keyword>
<feature type="compositionally biased region" description="Basic and acidic residues" evidence="6">
    <location>
        <begin position="319"/>
        <end position="341"/>
    </location>
</feature>
<evidence type="ECO:0000259" key="9">
    <source>
        <dbReference type="PROSITE" id="PS50033"/>
    </source>
</evidence>
<evidence type="ECO:0000256" key="5">
    <source>
        <dbReference type="PROSITE-ProRule" id="PRU01077"/>
    </source>
</evidence>
<keyword evidence="7" id="KW-0472">Membrane</keyword>
<dbReference type="PROSITE" id="PS00479">
    <property type="entry name" value="ZF_DAG_PE_1"/>
    <property type="match status" value="1"/>
</dbReference>
<keyword evidence="5" id="KW-0175">Coiled coil</keyword>
<feature type="compositionally biased region" description="Basic and acidic residues" evidence="6">
    <location>
        <begin position="508"/>
        <end position="518"/>
    </location>
</feature>
<protein>
    <submittedName>
        <fullName evidence="12">Protein BZZ1</fullName>
    </submittedName>
</protein>
<gene>
    <name evidence="12" type="primary">bzz1_1</name>
    <name evidence="12" type="ORF">LPJ64_000637</name>
</gene>
<dbReference type="SUPFAM" id="SSF57889">
    <property type="entry name" value="Cysteine-rich domain"/>
    <property type="match status" value="1"/>
</dbReference>
<dbReference type="Gene3D" id="3.30.60.20">
    <property type="match status" value="1"/>
</dbReference>
<evidence type="ECO:0000256" key="4">
    <source>
        <dbReference type="PROSITE-ProRule" id="PRU00192"/>
    </source>
</evidence>
<dbReference type="Proteomes" id="UP001145021">
    <property type="component" value="Unassembled WGS sequence"/>
</dbReference>
<keyword evidence="1 4" id="KW-0728">SH3 domain</keyword>
<feature type="region of interest" description="Disordered" evidence="6">
    <location>
        <begin position="495"/>
        <end position="518"/>
    </location>
</feature>
<dbReference type="Pfam" id="PF00130">
    <property type="entry name" value="C1_1"/>
    <property type="match status" value="1"/>
</dbReference>
<name>A0A9W7XMN8_9FUNG</name>
<dbReference type="SMART" id="SM00109">
    <property type="entry name" value="C1"/>
    <property type="match status" value="1"/>
</dbReference>
<dbReference type="SUPFAM" id="SSF50044">
    <property type="entry name" value="SH3-domain"/>
    <property type="match status" value="2"/>
</dbReference>
<dbReference type="Gene3D" id="1.20.1270.60">
    <property type="entry name" value="Arfaptin homology (AH) domain/BAR domain"/>
    <property type="match status" value="1"/>
</dbReference>
<dbReference type="Gene3D" id="3.10.20.90">
    <property type="entry name" value="Phosphatidylinositol 3-kinase Catalytic Subunit, Chain A, domain 1"/>
    <property type="match status" value="1"/>
</dbReference>
<dbReference type="Gene3D" id="2.30.30.40">
    <property type="entry name" value="SH3 Domains"/>
    <property type="match status" value="2"/>
</dbReference>
<evidence type="ECO:0000259" key="8">
    <source>
        <dbReference type="PROSITE" id="PS50002"/>
    </source>
</evidence>
<dbReference type="InterPro" id="IPR002219">
    <property type="entry name" value="PKC_DAG/PE"/>
</dbReference>
<dbReference type="SMART" id="SM00326">
    <property type="entry name" value="SH3"/>
    <property type="match status" value="2"/>
</dbReference>
<feature type="compositionally biased region" description="Low complexity" evidence="6">
    <location>
        <begin position="632"/>
        <end position="645"/>
    </location>
</feature>
<evidence type="ECO:0000256" key="2">
    <source>
        <dbReference type="ARBA" id="ARBA00022723"/>
    </source>
</evidence>
<dbReference type="PANTHER" id="PTHR15735">
    <property type="entry name" value="FCH AND DOUBLE SH3 DOMAINS PROTEIN"/>
    <property type="match status" value="1"/>
</dbReference>
<dbReference type="PROSITE" id="PS50002">
    <property type="entry name" value="SH3"/>
    <property type="match status" value="2"/>
</dbReference>
<evidence type="ECO:0000313" key="13">
    <source>
        <dbReference type="Proteomes" id="UP001145021"/>
    </source>
</evidence>
<dbReference type="CDD" id="cd00174">
    <property type="entry name" value="SH3"/>
    <property type="match status" value="1"/>
</dbReference>
<feature type="transmembrane region" description="Helical" evidence="7">
    <location>
        <begin position="129"/>
        <end position="151"/>
    </location>
</feature>
<feature type="domain" description="SH3" evidence="8">
    <location>
        <begin position="805"/>
        <end position="863"/>
    </location>
</feature>
<dbReference type="EMBL" id="JANBOH010000013">
    <property type="protein sequence ID" value="KAJ1648020.1"/>
    <property type="molecule type" value="Genomic_DNA"/>
</dbReference>
<evidence type="ECO:0000259" key="10">
    <source>
        <dbReference type="PROSITE" id="PS50081"/>
    </source>
</evidence>
<keyword evidence="2" id="KW-0479">Metal-binding</keyword>
<dbReference type="CDD" id="cd01767">
    <property type="entry name" value="UBX"/>
    <property type="match status" value="1"/>
</dbReference>
<comment type="caution">
    <text evidence="12">The sequence shown here is derived from an EMBL/GenBank/DDBJ whole genome shotgun (WGS) entry which is preliminary data.</text>
</comment>
<evidence type="ECO:0000256" key="3">
    <source>
        <dbReference type="ARBA" id="ARBA00022833"/>
    </source>
</evidence>
<organism evidence="12 13">
    <name type="scientific">Coemansia asiatica</name>
    <dbReference type="NCBI Taxonomy" id="1052880"/>
    <lineage>
        <taxon>Eukaryota</taxon>
        <taxon>Fungi</taxon>
        <taxon>Fungi incertae sedis</taxon>
        <taxon>Zoopagomycota</taxon>
        <taxon>Kickxellomycotina</taxon>
        <taxon>Kickxellomycetes</taxon>
        <taxon>Kickxellales</taxon>
        <taxon>Kickxellaceae</taxon>
        <taxon>Coemansia</taxon>
    </lineage>
</organism>
<evidence type="ECO:0000256" key="7">
    <source>
        <dbReference type="SAM" id="Phobius"/>
    </source>
</evidence>
<dbReference type="InterPro" id="IPR001012">
    <property type="entry name" value="UBX_dom"/>
</dbReference>
<dbReference type="SUPFAM" id="SSF54236">
    <property type="entry name" value="Ubiquitin-like"/>
    <property type="match status" value="1"/>
</dbReference>
<evidence type="ECO:0000313" key="12">
    <source>
        <dbReference type="EMBL" id="KAJ1648020.1"/>
    </source>
</evidence>
<evidence type="ECO:0000259" key="11">
    <source>
        <dbReference type="PROSITE" id="PS51741"/>
    </source>
</evidence>
<dbReference type="Pfam" id="PF00789">
    <property type="entry name" value="UBX"/>
    <property type="match status" value="1"/>
</dbReference>
<feature type="domain" description="SH3" evidence="8">
    <location>
        <begin position="727"/>
        <end position="789"/>
    </location>
</feature>
<dbReference type="CDD" id="cd20824">
    <property type="entry name" value="C1_SpBZZ1-like"/>
    <property type="match status" value="1"/>
</dbReference>
<feature type="region of interest" description="Disordered" evidence="6">
    <location>
        <begin position="306"/>
        <end position="343"/>
    </location>
</feature>
<feature type="region of interest" description="Disordered" evidence="6">
    <location>
        <begin position="609"/>
        <end position="645"/>
    </location>
</feature>
<dbReference type="InterPro" id="IPR046349">
    <property type="entry name" value="C1-like_sf"/>
</dbReference>
<feature type="domain" description="F-BAR" evidence="11">
    <location>
        <begin position="145"/>
        <end position="424"/>
    </location>
</feature>
<dbReference type="InterPro" id="IPR027267">
    <property type="entry name" value="AH/BAR_dom_sf"/>
</dbReference>
<dbReference type="PROSITE" id="PS51741">
    <property type="entry name" value="F_BAR"/>
    <property type="match status" value="1"/>
</dbReference>
<dbReference type="InterPro" id="IPR029071">
    <property type="entry name" value="Ubiquitin-like_domsf"/>
</dbReference>
<proteinExistence type="predicted"/>
<feature type="compositionally biased region" description="Polar residues" evidence="6">
    <location>
        <begin position="495"/>
        <end position="507"/>
    </location>
</feature>